<dbReference type="EC" id="5.4.99.25" evidence="5"/>
<dbReference type="NCBIfam" id="TIGR00431">
    <property type="entry name" value="TruB"/>
    <property type="match status" value="1"/>
</dbReference>
<dbReference type="GO" id="GO:1990481">
    <property type="term" value="P:mRNA pseudouridine synthesis"/>
    <property type="evidence" value="ECO:0007669"/>
    <property type="project" value="TreeGrafter"/>
</dbReference>
<dbReference type="Pfam" id="PF01509">
    <property type="entry name" value="TruB_N"/>
    <property type="match status" value="1"/>
</dbReference>
<dbReference type="GO" id="GO:0003723">
    <property type="term" value="F:RNA binding"/>
    <property type="evidence" value="ECO:0007669"/>
    <property type="project" value="InterPro"/>
</dbReference>
<evidence type="ECO:0000259" key="7">
    <source>
        <dbReference type="Pfam" id="PF16198"/>
    </source>
</evidence>
<dbReference type="HAMAP" id="MF_01080">
    <property type="entry name" value="TruB_bact"/>
    <property type="match status" value="1"/>
</dbReference>
<accession>A0A1I7NV06</accession>
<dbReference type="Gene3D" id="3.30.2350.10">
    <property type="entry name" value="Pseudouridine synthase"/>
    <property type="match status" value="1"/>
</dbReference>
<dbReference type="InterPro" id="IPR014780">
    <property type="entry name" value="tRNA_psdUridine_synth_TruB"/>
</dbReference>
<evidence type="ECO:0000256" key="3">
    <source>
        <dbReference type="ARBA" id="ARBA00022694"/>
    </source>
</evidence>
<proteinExistence type="inferred from homology"/>
<keyword evidence="3 5" id="KW-0819">tRNA processing</keyword>
<feature type="active site" description="Nucleophile" evidence="5">
    <location>
        <position position="60"/>
    </location>
</feature>
<protein>
    <recommendedName>
        <fullName evidence="5">tRNA pseudouridine synthase B</fullName>
        <ecNumber evidence="5">5.4.99.25</ecNumber>
    </recommendedName>
    <alternativeName>
        <fullName evidence="5">tRNA pseudouridine(55) synthase</fullName>
        <shortName evidence="5">Psi55 synthase</shortName>
    </alternativeName>
    <alternativeName>
        <fullName evidence="5">tRNA pseudouridylate synthase</fullName>
    </alternativeName>
    <alternativeName>
        <fullName evidence="5">tRNA-uridine isomerase</fullName>
    </alternativeName>
</protein>
<dbReference type="InterPro" id="IPR020103">
    <property type="entry name" value="PsdUridine_synth_cat_dom_sf"/>
</dbReference>
<evidence type="ECO:0000256" key="2">
    <source>
        <dbReference type="ARBA" id="ARBA00005642"/>
    </source>
</evidence>
<dbReference type="GO" id="GO:0160148">
    <property type="term" value="F:tRNA pseudouridine(55) synthase activity"/>
    <property type="evidence" value="ECO:0007669"/>
    <property type="project" value="UniProtKB-EC"/>
</dbReference>
<comment type="catalytic activity">
    <reaction evidence="1 5">
        <text>uridine(55) in tRNA = pseudouridine(55) in tRNA</text>
        <dbReference type="Rhea" id="RHEA:42532"/>
        <dbReference type="Rhea" id="RHEA-COMP:10101"/>
        <dbReference type="Rhea" id="RHEA-COMP:10102"/>
        <dbReference type="ChEBI" id="CHEBI:65314"/>
        <dbReference type="ChEBI" id="CHEBI:65315"/>
        <dbReference type="EC" id="5.4.99.25"/>
    </reaction>
</comment>
<dbReference type="PANTHER" id="PTHR13767:SF2">
    <property type="entry name" value="PSEUDOURIDYLATE SYNTHASE TRUB1"/>
    <property type="match status" value="1"/>
</dbReference>
<sequence length="313" mass="33201">MMAMTATKTERVTEQKKSRKRPISGWVVLNKPYDFTSTQAVGKVRWLFSALKAGHAGTLDPLATGILPIALGEATKAVPQVQDGTKVYRFSVVWGAATTTDDREGEVIATSDMRPERAALEAVLPQFTGLIMQRPPIYSALKIDGERAYDLARAGEAVELAPRPIEIDALELIEHSAEASTLEVTCGKGTYVRSLARDIAEVLGTRGHVGSLHRAAVGPFSDQDAVTIEALEAAEEGAARDALLAPVAAGLAELPEIRLDAGQAGAVGNGNPVLLTGAAAPAQLDECWVSFKGKVLATGSVEFGQFKPKRVFN</sequence>
<dbReference type="Proteomes" id="UP000199074">
    <property type="component" value="Unassembled WGS sequence"/>
</dbReference>
<feature type="domain" description="Pseudouridine synthase II N-terminal" evidence="6">
    <location>
        <begin position="45"/>
        <end position="192"/>
    </location>
</feature>
<evidence type="ECO:0000313" key="9">
    <source>
        <dbReference type="Proteomes" id="UP000199074"/>
    </source>
</evidence>
<organism evidence="8 9">
    <name type="scientific">Devosia crocina</name>
    <dbReference type="NCBI Taxonomy" id="429728"/>
    <lineage>
        <taxon>Bacteria</taxon>
        <taxon>Pseudomonadati</taxon>
        <taxon>Pseudomonadota</taxon>
        <taxon>Alphaproteobacteria</taxon>
        <taxon>Hyphomicrobiales</taxon>
        <taxon>Devosiaceae</taxon>
        <taxon>Devosia</taxon>
    </lineage>
</organism>
<dbReference type="Pfam" id="PF16198">
    <property type="entry name" value="TruB_C_2"/>
    <property type="match status" value="1"/>
</dbReference>
<dbReference type="InterPro" id="IPR032819">
    <property type="entry name" value="TruB_C"/>
</dbReference>
<dbReference type="STRING" id="429728.SAMN05216456_3470"/>
<dbReference type="GO" id="GO:0031119">
    <property type="term" value="P:tRNA pseudouridine synthesis"/>
    <property type="evidence" value="ECO:0007669"/>
    <property type="project" value="UniProtKB-UniRule"/>
</dbReference>
<dbReference type="PANTHER" id="PTHR13767">
    <property type="entry name" value="TRNA-PSEUDOURIDINE SYNTHASE"/>
    <property type="match status" value="1"/>
</dbReference>
<name>A0A1I7NV06_9HYPH</name>
<dbReference type="CDD" id="cd02573">
    <property type="entry name" value="PseudoU_synth_EcTruB"/>
    <property type="match status" value="1"/>
</dbReference>
<comment type="function">
    <text evidence="5">Responsible for synthesis of pseudouridine from uracil-55 in the psi GC loop of transfer RNAs.</text>
</comment>
<evidence type="ECO:0000259" key="6">
    <source>
        <dbReference type="Pfam" id="PF01509"/>
    </source>
</evidence>
<evidence type="ECO:0000256" key="5">
    <source>
        <dbReference type="HAMAP-Rule" id="MF_01080"/>
    </source>
</evidence>
<evidence type="ECO:0000256" key="1">
    <source>
        <dbReference type="ARBA" id="ARBA00000385"/>
    </source>
</evidence>
<dbReference type="EMBL" id="FPCK01000004">
    <property type="protein sequence ID" value="SFV38505.1"/>
    <property type="molecule type" value="Genomic_DNA"/>
</dbReference>
<keyword evidence="4 5" id="KW-0413">Isomerase</keyword>
<reference evidence="8 9" key="1">
    <citation type="submission" date="2016-10" db="EMBL/GenBank/DDBJ databases">
        <authorList>
            <person name="de Groot N.N."/>
        </authorList>
    </citation>
    <scope>NUCLEOTIDE SEQUENCE [LARGE SCALE GENOMIC DNA]</scope>
    <source>
        <strain evidence="8 9">IPL20</strain>
    </source>
</reference>
<dbReference type="SUPFAM" id="SSF55120">
    <property type="entry name" value="Pseudouridine synthase"/>
    <property type="match status" value="1"/>
</dbReference>
<dbReference type="AlphaFoldDB" id="A0A1I7NV06"/>
<dbReference type="InterPro" id="IPR002501">
    <property type="entry name" value="PsdUridine_synth_N"/>
</dbReference>
<comment type="similarity">
    <text evidence="2 5">Belongs to the pseudouridine synthase TruB family. Type 1 subfamily.</text>
</comment>
<feature type="domain" description="tRNA pseudouridylate synthase B C-terminal" evidence="7">
    <location>
        <begin position="193"/>
        <end position="247"/>
    </location>
</feature>
<keyword evidence="9" id="KW-1185">Reference proteome</keyword>
<evidence type="ECO:0000313" key="8">
    <source>
        <dbReference type="EMBL" id="SFV38505.1"/>
    </source>
</evidence>
<gene>
    <name evidence="5" type="primary">truB</name>
    <name evidence="8" type="ORF">SAMN05216456_3470</name>
</gene>
<evidence type="ECO:0000256" key="4">
    <source>
        <dbReference type="ARBA" id="ARBA00023235"/>
    </source>
</evidence>